<keyword evidence="1" id="KW-0732">Signal</keyword>
<evidence type="ECO:0000313" key="2">
    <source>
        <dbReference type="Proteomes" id="UP000095283"/>
    </source>
</evidence>
<evidence type="ECO:0000313" key="3">
    <source>
        <dbReference type="WBParaSite" id="Hba_05858"/>
    </source>
</evidence>
<dbReference type="AlphaFoldDB" id="A0A1I7WL44"/>
<dbReference type="SUPFAM" id="SSF49758">
    <property type="entry name" value="Calpain large subunit, middle domain (domain III)"/>
    <property type="match status" value="1"/>
</dbReference>
<dbReference type="Proteomes" id="UP000095283">
    <property type="component" value="Unplaced"/>
</dbReference>
<name>A0A1I7WL44_HETBA</name>
<protein>
    <submittedName>
        <fullName evidence="3">Secreted protein</fullName>
    </submittedName>
</protein>
<dbReference type="WBParaSite" id="Hba_05858">
    <property type="protein sequence ID" value="Hba_05858"/>
    <property type="gene ID" value="Hba_05858"/>
</dbReference>
<feature type="chain" id="PRO_5009310746" evidence="1">
    <location>
        <begin position="19"/>
        <end position="70"/>
    </location>
</feature>
<organism evidence="2 3">
    <name type="scientific">Heterorhabditis bacteriophora</name>
    <name type="common">Entomopathogenic nematode worm</name>
    <dbReference type="NCBI Taxonomy" id="37862"/>
    <lineage>
        <taxon>Eukaryota</taxon>
        <taxon>Metazoa</taxon>
        <taxon>Ecdysozoa</taxon>
        <taxon>Nematoda</taxon>
        <taxon>Chromadorea</taxon>
        <taxon>Rhabditida</taxon>
        <taxon>Rhabditina</taxon>
        <taxon>Rhabditomorpha</taxon>
        <taxon>Strongyloidea</taxon>
        <taxon>Heterorhabditidae</taxon>
        <taxon>Heterorhabditis</taxon>
    </lineage>
</organism>
<reference evidence="3" key="1">
    <citation type="submission" date="2016-11" db="UniProtKB">
        <authorList>
            <consortium name="WormBaseParasite"/>
        </authorList>
    </citation>
    <scope>IDENTIFICATION</scope>
</reference>
<sequence>MTLFVYIIYTLQMTGVRAGSQVWATNTHDGMWIRNRTAGGCRNYISGLLYLDFSLSLFYSQNITLQFIIN</sequence>
<feature type="signal peptide" evidence="1">
    <location>
        <begin position="1"/>
        <end position="18"/>
    </location>
</feature>
<proteinExistence type="predicted"/>
<evidence type="ECO:0000256" key="1">
    <source>
        <dbReference type="SAM" id="SignalP"/>
    </source>
</evidence>
<keyword evidence="2" id="KW-1185">Reference proteome</keyword>
<accession>A0A1I7WL44</accession>
<dbReference type="InterPro" id="IPR036213">
    <property type="entry name" value="Calpain_III_sf"/>
</dbReference>